<dbReference type="GO" id="GO:0008713">
    <property type="term" value="F:ADP-heptose-lipopolysaccharide heptosyltransferase activity"/>
    <property type="evidence" value="ECO:0007669"/>
    <property type="project" value="TreeGrafter"/>
</dbReference>
<keyword evidence="3" id="KW-0472">Membrane</keyword>
<feature type="transmembrane region" description="Helical" evidence="3">
    <location>
        <begin position="87"/>
        <end position="108"/>
    </location>
</feature>
<evidence type="ECO:0000313" key="5">
    <source>
        <dbReference type="Proteomes" id="UP000824115"/>
    </source>
</evidence>
<organism evidence="4 5">
    <name type="scientific">Candidatus Coprenecus stercoravium</name>
    <dbReference type="NCBI Taxonomy" id="2840735"/>
    <lineage>
        <taxon>Bacteria</taxon>
        <taxon>Pseudomonadati</taxon>
        <taxon>Bacteroidota</taxon>
        <taxon>Bacteroidia</taxon>
        <taxon>Bacteroidales</taxon>
        <taxon>Rikenellaceae</taxon>
        <taxon>Rikenellaceae incertae sedis</taxon>
        <taxon>Candidatus Coprenecus</taxon>
    </lineage>
</organism>
<keyword evidence="1" id="KW-0328">Glycosyltransferase</keyword>
<dbReference type="EMBL" id="DXAW01000113">
    <property type="protein sequence ID" value="HIZ86136.1"/>
    <property type="molecule type" value="Genomic_DNA"/>
</dbReference>
<dbReference type="Pfam" id="PF01075">
    <property type="entry name" value="Glyco_transf_9"/>
    <property type="match status" value="1"/>
</dbReference>
<dbReference type="Proteomes" id="UP000824115">
    <property type="component" value="Unassembled WGS sequence"/>
</dbReference>
<dbReference type="InterPro" id="IPR051199">
    <property type="entry name" value="LPS_LOS_Heptosyltrfase"/>
</dbReference>
<evidence type="ECO:0000313" key="4">
    <source>
        <dbReference type="EMBL" id="HIZ86136.1"/>
    </source>
</evidence>
<dbReference type="Gene3D" id="3.40.50.2000">
    <property type="entry name" value="Glycogen Phosphorylase B"/>
    <property type="match status" value="2"/>
</dbReference>
<dbReference type="PANTHER" id="PTHR30160:SF22">
    <property type="entry name" value="LIPOPOLYSACCHARIDE CORE BIOSYNTHESIS PROTEIN"/>
    <property type="match status" value="1"/>
</dbReference>
<keyword evidence="3" id="KW-0812">Transmembrane</keyword>
<keyword evidence="3" id="KW-1133">Transmembrane helix</keyword>
<name>A0A9D2KAN2_9BACT</name>
<evidence type="ECO:0000256" key="3">
    <source>
        <dbReference type="SAM" id="Phobius"/>
    </source>
</evidence>
<accession>A0A9D2KAN2</accession>
<dbReference type="CDD" id="cd03789">
    <property type="entry name" value="GT9_LPS_heptosyltransferase"/>
    <property type="match status" value="1"/>
</dbReference>
<evidence type="ECO:0000256" key="1">
    <source>
        <dbReference type="ARBA" id="ARBA00022676"/>
    </source>
</evidence>
<protein>
    <submittedName>
        <fullName evidence="4">Glycosyltransferase family 9 protein</fullName>
    </submittedName>
</protein>
<sequence length="339" mass="38481">MGRDRRHILVLRFSALGDVAALSSVLMARAADNPDVDFTVLTNQMLAPLFEGAANVRVLPVNKKQSTWRTFLDLKRLRPDHVADEHGVIRTFLIRTLFFISGTPVHYIHKRRMARRRLARRRNKRIEPVRPMWRLYDDVLRKCGLKGELSPEPLIEALPVQDGKLRIGIAPFARYEGKTWPVEKMDTLVRMLSEREDCSVWLFGGPGDRALFEGWAAKYSGVVNVAGQGSFARELELIGGLNVMISMDSANMHFASRLGVPVISLWGATHPDMGFYGWRQRPEWAVQCGLSCRPCSVYGKKPCWKGTYECMRSITPETVLEKIISMFYPSSGNRRTDSV</sequence>
<reference evidence="4" key="1">
    <citation type="journal article" date="2021" name="PeerJ">
        <title>Extensive microbial diversity within the chicken gut microbiome revealed by metagenomics and culture.</title>
        <authorList>
            <person name="Gilroy R."/>
            <person name="Ravi A."/>
            <person name="Getino M."/>
            <person name="Pursley I."/>
            <person name="Horton D.L."/>
            <person name="Alikhan N.F."/>
            <person name="Baker D."/>
            <person name="Gharbi K."/>
            <person name="Hall N."/>
            <person name="Watson M."/>
            <person name="Adriaenssens E.M."/>
            <person name="Foster-Nyarko E."/>
            <person name="Jarju S."/>
            <person name="Secka A."/>
            <person name="Antonio M."/>
            <person name="Oren A."/>
            <person name="Chaudhuri R.R."/>
            <person name="La Ragione R."/>
            <person name="Hildebrand F."/>
            <person name="Pallen M.J."/>
        </authorList>
    </citation>
    <scope>NUCLEOTIDE SEQUENCE</scope>
    <source>
        <strain evidence="4">Gambia16-554</strain>
    </source>
</reference>
<evidence type="ECO:0000256" key="2">
    <source>
        <dbReference type="ARBA" id="ARBA00022679"/>
    </source>
</evidence>
<keyword evidence="2" id="KW-0808">Transferase</keyword>
<dbReference type="GO" id="GO:0005829">
    <property type="term" value="C:cytosol"/>
    <property type="evidence" value="ECO:0007669"/>
    <property type="project" value="TreeGrafter"/>
</dbReference>
<dbReference type="AlphaFoldDB" id="A0A9D2KAN2"/>
<reference evidence="4" key="2">
    <citation type="submission" date="2021-04" db="EMBL/GenBank/DDBJ databases">
        <authorList>
            <person name="Gilroy R."/>
        </authorList>
    </citation>
    <scope>NUCLEOTIDE SEQUENCE</scope>
    <source>
        <strain evidence="4">Gambia16-554</strain>
    </source>
</reference>
<feature type="transmembrane region" description="Helical" evidence="3">
    <location>
        <begin position="9"/>
        <end position="31"/>
    </location>
</feature>
<dbReference type="PANTHER" id="PTHR30160">
    <property type="entry name" value="TETRAACYLDISACCHARIDE 4'-KINASE-RELATED"/>
    <property type="match status" value="1"/>
</dbReference>
<dbReference type="InterPro" id="IPR002201">
    <property type="entry name" value="Glyco_trans_9"/>
</dbReference>
<dbReference type="SUPFAM" id="SSF53756">
    <property type="entry name" value="UDP-Glycosyltransferase/glycogen phosphorylase"/>
    <property type="match status" value="1"/>
</dbReference>
<dbReference type="GO" id="GO:0009244">
    <property type="term" value="P:lipopolysaccharide core region biosynthetic process"/>
    <property type="evidence" value="ECO:0007669"/>
    <property type="project" value="TreeGrafter"/>
</dbReference>
<comment type="caution">
    <text evidence="4">The sequence shown here is derived from an EMBL/GenBank/DDBJ whole genome shotgun (WGS) entry which is preliminary data.</text>
</comment>
<proteinExistence type="predicted"/>
<gene>
    <name evidence="4" type="ORF">IAC04_06570</name>
</gene>